<proteinExistence type="predicted"/>
<gene>
    <name evidence="7" type="ORF">NUM_17470</name>
</gene>
<feature type="compositionally biased region" description="Polar residues" evidence="5">
    <location>
        <begin position="272"/>
        <end position="282"/>
    </location>
</feature>
<dbReference type="InterPro" id="IPR007343">
    <property type="entry name" value="Uncharacterised_pept_Zn_put"/>
</dbReference>
<protein>
    <submittedName>
        <fullName evidence="7">Membrane protein</fullName>
    </submittedName>
</protein>
<reference evidence="8" key="1">
    <citation type="journal article" date="2021" name="Int. J. Syst. Evol. Microbiol.">
        <title>Actinocatenispora comari sp. nov., an endophytic actinomycete isolated from aerial parts of Comarum salesowianum.</title>
        <authorList>
            <person name="Oyunbileg N."/>
            <person name="Iizaka Y."/>
            <person name="Hamada M."/>
            <person name="Davaapurev B.O."/>
            <person name="Fukumoto A."/>
            <person name="Tsetseg B."/>
            <person name="Kato F."/>
            <person name="Tamura T."/>
            <person name="Batkhuu J."/>
            <person name="Anzai Y."/>
        </authorList>
    </citation>
    <scope>NUCLEOTIDE SEQUENCE [LARGE SCALE GENOMIC DNA]</scope>
    <source>
        <strain evidence="8">NUM-2625</strain>
    </source>
</reference>
<keyword evidence="2 6" id="KW-0812">Transmembrane</keyword>
<dbReference type="EMBL" id="BOPO01000024">
    <property type="protein sequence ID" value="GIL26493.1"/>
    <property type="molecule type" value="Genomic_DNA"/>
</dbReference>
<evidence type="ECO:0000256" key="5">
    <source>
        <dbReference type="SAM" id="MobiDB-lite"/>
    </source>
</evidence>
<dbReference type="RefSeq" id="WP_207124290.1">
    <property type="nucleotide sequence ID" value="NZ_BOPO01000024.1"/>
</dbReference>
<organism evidence="7 8">
    <name type="scientific">Actinocatenispora comari</name>
    <dbReference type="NCBI Taxonomy" id="2807577"/>
    <lineage>
        <taxon>Bacteria</taxon>
        <taxon>Bacillati</taxon>
        <taxon>Actinomycetota</taxon>
        <taxon>Actinomycetes</taxon>
        <taxon>Micromonosporales</taxon>
        <taxon>Micromonosporaceae</taxon>
        <taxon>Actinocatenispora</taxon>
    </lineage>
</organism>
<evidence type="ECO:0000313" key="8">
    <source>
        <dbReference type="Proteomes" id="UP000614996"/>
    </source>
</evidence>
<keyword evidence="8" id="KW-1185">Reference proteome</keyword>
<sequence>MGINDDADLDTGQVQDLRGSGGSGAFGRLPGGGFTAGGGILGLIVVIVLGVLGGTGHLGLGGDGGQGSGGDLAKSCSAADPDRFERTDCRNVLYVNSVQAYWRGALPASFHTTYRTAPTRFFSQVVRTGCGQADSGVGPFYCPADEAVYIDLSFYDQLAGRQFGAPGDFAQAYVLAHEYGHHVQTLLGTEQKVRAAQQRDPGNANRYSIALELQADCYAGAWARHAAQTTDEKGNHLFTAVTPTEIDQALTAAQAVGDDTIQSRSGGGIHQESWTHGSGQQRQHWFATGYDSGDPTACRTFD</sequence>
<dbReference type="GO" id="GO:0016020">
    <property type="term" value="C:membrane"/>
    <property type="evidence" value="ECO:0007669"/>
    <property type="project" value="UniProtKB-SubCell"/>
</dbReference>
<name>A0A8J4AD32_9ACTN</name>
<dbReference type="PANTHER" id="PTHR30168:SF0">
    <property type="entry name" value="INNER MEMBRANE PROTEIN"/>
    <property type="match status" value="1"/>
</dbReference>
<evidence type="ECO:0000256" key="2">
    <source>
        <dbReference type="ARBA" id="ARBA00022692"/>
    </source>
</evidence>
<dbReference type="PANTHER" id="PTHR30168">
    <property type="entry name" value="PUTATIVE MEMBRANE PROTEIN YPFJ"/>
    <property type="match status" value="1"/>
</dbReference>
<evidence type="ECO:0000256" key="1">
    <source>
        <dbReference type="ARBA" id="ARBA00004167"/>
    </source>
</evidence>
<accession>A0A8J4AD32</accession>
<comment type="subcellular location">
    <subcellularLocation>
        <location evidence="1">Membrane</location>
        <topology evidence="1">Single-pass membrane protein</topology>
    </subcellularLocation>
</comment>
<evidence type="ECO:0000256" key="3">
    <source>
        <dbReference type="ARBA" id="ARBA00022989"/>
    </source>
</evidence>
<feature type="region of interest" description="Disordered" evidence="5">
    <location>
        <begin position="260"/>
        <end position="282"/>
    </location>
</feature>
<dbReference type="Pfam" id="PF04228">
    <property type="entry name" value="Zn_peptidase"/>
    <property type="match status" value="1"/>
</dbReference>
<feature type="transmembrane region" description="Helical" evidence="6">
    <location>
        <begin position="33"/>
        <end position="52"/>
    </location>
</feature>
<evidence type="ECO:0000256" key="4">
    <source>
        <dbReference type="ARBA" id="ARBA00023136"/>
    </source>
</evidence>
<dbReference type="AlphaFoldDB" id="A0A8J4AD32"/>
<dbReference type="Proteomes" id="UP000614996">
    <property type="component" value="Unassembled WGS sequence"/>
</dbReference>
<evidence type="ECO:0000313" key="7">
    <source>
        <dbReference type="EMBL" id="GIL26493.1"/>
    </source>
</evidence>
<comment type="caution">
    <text evidence="7">The sequence shown here is derived from an EMBL/GenBank/DDBJ whole genome shotgun (WGS) entry which is preliminary data.</text>
</comment>
<evidence type="ECO:0000256" key="6">
    <source>
        <dbReference type="SAM" id="Phobius"/>
    </source>
</evidence>
<keyword evidence="4 6" id="KW-0472">Membrane</keyword>
<keyword evidence="3 6" id="KW-1133">Transmembrane helix</keyword>